<keyword evidence="2" id="KW-1003">Cell membrane</keyword>
<protein>
    <submittedName>
        <fullName evidence="7">LysE family amino acid efflux protein</fullName>
    </submittedName>
</protein>
<feature type="transmembrane region" description="Helical" evidence="6">
    <location>
        <begin position="172"/>
        <end position="194"/>
    </location>
</feature>
<evidence type="ECO:0000256" key="1">
    <source>
        <dbReference type="ARBA" id="ARBA00004651"/>
    </source>
</evidence>
<name>A0A060HYN1_RHIET</name>
<dbReference type="AlphaFoldDB" id="A0A060HYN1"/>
<dbReference type="InterPro" id="IPR001123">
    <property type="entry name" value="LeuE-type"/>
</dbReference>
<evidence type="ECO:0000256" key="4">
    <source>
        <dbReference type="ARBA" id="ARBA00022989"/>
    </source>
</evidence>
<sequence>MALHGEPILEEKEGLSDFWKAKMQDLLVVYIAYVIAAGSPGSSNMAIMNVAMSQGRRPALALAAGVITMSTCWGLIAVTGISTLLVRYAHALLFLKIAGGLYLLWLAWRAARSAAATDAPAGEPARLSTDFGVLYRRGVLMHLGNPKAVLAWVAIMSLGLKPGASPEMAVTAFGGCVLLGISIFAGYALLFSTAPMVRGYARARRWIEASLAVFFAGAGSRLLFSN</sequence>
<feature type="transmembrane region" description="Helical" evidence="6">
    <location>
        <begin position="206"/>
        <end position="224"/>
    </location>
</feature>
<dbReference type="PANTHER" id="PTHR30086:SF20">
    <property type="entry name" value="ARGININE EXPORTER PROTEIN ARGO-RELATED"/>
    <property type="match status" value="1"/>
</dbReference>
<evidence type="ECO:0000313" key="7">
    <source>
        <dbReference type="EMBL" id="AIC28053.1"/>
    </source>
</evidence>
<dbReference type="PANTHER" id="PTHR30086">
    <property type="entry name" value="ARGININE EXPORTER PROTEIN ARGO"/>
    <property type="match status" value="1"/>
</dbReference>
<reference evidence="7 8" key="1">
    <citation type="submission" date="2013-12" db="EMBL/GenBank/DDBJ databases">
        <title>Complete genome sequence of Rhizobium etli bv. mimosae IE4771.</title>
        <authorList>
            <person name="Bustos P."/>
            <person name="Santamaria R.I."/>
            <person name="Lozano L."/>
            <person name="Ormeno-Orrillo E."/>
            <person name="Rogel M.A."/>
            <person name="Romero D."/>
            <person name="Cevallos M.A."/>
            <person name="Martinez-Romero E."/>
            <person name="Gonzalez V."/>
        </authorList>
    </citation>
    <scope>NUCLEOTIDE SEQUENCE [LARGE SCALE GENOMIC DNA]</scope>
    <source>
        <strain evidence="7 8">IE4771</strain>
    </source>
</reference>
<evidence type="ECO:0000256" key="5">
    <source>
        <dbReference type="ARBA" id="ARBA00023136"/>
    </source>
</evidence>
<evidence type="ECO:0000313" key="8">
    <source>
        <dbReference type="Proteomes" id="UP000027180"/>
    </source>
</evidence>
<feature type="transmembrane region" description="Helical" evidence="6">
    <location>
        <begin position="139"/>
        <end position="160"/>
    </location>
</feature>
<proteinExistence type="predicted"/>
<comment type="subcellular location">
    <subcellularLocation>
        <location evidence="1">Cell membrane</location>
        <topology evidence="1">Multi-pass membrane protein</topology>
    </subcellularLocation>
</comment>
<keyword evidence="3 6" id="KW-0812">Transmembrane</keyword>
<dbReference type="GO" id="GO:0005886">
    <property type="term" value="C:plasma membrane"/>
    <property type="evidence" value="ECO:0007669"/>
    <property type="project" value="UniProtKB-SubCell"/>
</dbReference>
<keyword evidence="5 6" id="KW-0472">Membrane</keyword>
<dbReference type="KEGG" id="rei:IE4771_CH02959"/>
<feature type="transmembrane region" description="Helical" evidence="6">
    <location>
        <begin position="27"/>
        <end position="47"/>
    </location>
</feature>
<gene>
    <name evidence="7" type="ORF">IE4771_CH02959</name>
</gene>
<accession>A0A060HYN1</accession>
<feature type="transmembrane region" description="Helical" evidence="6">
    <location>
        <begin position="59"/>
        <end position="82"/>
    </location>
</feature>
<evidence type="ECO:0000256" key="3">
    <source>
        <dbReference type="ARBA" id="ARBA00022692"/>
    </source>
</evidence>
<evidence type="ECO:0000256" key="6">
    <source>
        <dbReference type="SAM" id="Phobius"/>
    </source>
</evidence>
<dbReference type="HOGENOM" id="CLU_079569_0_0_5"/>
<dbReference type="Pfam" id="PF01810">
    <property type="entry name" value="LysE"/>
    <property type="match status" value="1"/>
</dbReference>
<evidence type="ECO:0000256" key="2">
    <source>
        <dbReference type="ARBA" id="ARBA00022475"/>
    </source>
</evidence>
<dbReference type="EMBL" id="CP006986">
    <property type="protein sequence ID" value="AIC28053.1"/>
    <property type="molecule type" value="Genomic_DNA"/>
</dbReference>
<organism evidence="7 8">
    <name type="scientific">Rhizobium etli bv. mimosae str. IE4771</name>
    <dbReference type="NCBI Taxonomy" id="1432050"/>
    <lineage>
        <taxon>Bacteria</taxon>
        <taxon>Pseudomonadati</taxon>
        <taxon>Pseudomonadota</taxon>
        <taxon>Alphaproteobacteria</taxon>
        <taxon>Hyphomicrobiales</taxon>
        <taxon>Rhizobiaceae</taxon>
        <taxon>Rhizobium/Agrobacterium group</taxon>
        <taxon>Rhizobium</taxon>
    </lineage>
</organism>
<keyword evidence="4 6" id="KW-1133">Transmembrane helix</keyword>
<feature type="transmembrane region" description="Helical" evidence="6">
    <location>
        <begin position="88"/>
        <end position="108"/>
    </location>
</feature>
<dbReference type="GO" id="GO:0015171">
    <property type="term" value="F:amino acid transmembrane transporter activity"/>
    <property type="evidence" value="ECO:0007669"/>
    <property type="project" value="TreeGrafter"/>
</dbReference>
<dbReference type="Proteomes" id="UP000027180">
    <property type="component" value="Chromosome"/>
</dbReference>